<dbReference type="OrthoDB" id="9788721at2"/>
<evidence type="ECO:0000259" key="3">
    <source>
        <dbReference type="Pfam" id="PF18582"/>
    </source>
</evidence>
<feature type="coiled-coil region" evidence="1">
    <location>
        <begin position="127"/>
        <end position="154"/>
    </location>
</feature>
<dbReference type="Pfam" id="PF07676">
    <property type="entry name" value="PD40"/>
    <property type="match status" value="1"/>
</dbReference>
<dbReference type="SUPFAM" id="SSF82171">
    <property type="entry name" value="DPP6 N-terminal domain-like"/>
    <property type="match status" value="1"/>
</dbReference>
<dbReference type="InterPro" id="IPR011042">
    <property type="entry name" value="6-blade_b-propeller_TolB-like"/>
</dbReference>
<evidence type="ECO:0000256" key="2">
    <source>
        <dbReference type="SAM" id="MobiDB-lite"/>
    </source>
</evidence>
<keyword evidence="1" id="KW-0175">Coiled coil</keyword>
<evidence type="ECO:0000313" key="5">
    <source>
        <dbReference type="Proteomes" id="UP000319143"/>
    </source>
</evidence>
<dbReference type="InterPro" id="IPR011659">
    <property type="entry name" value="WD40"/>
</dbReference>
<reference evidence="4 5" key="1">
    <citation type="submission" date="2019-02" db="EMBL/GenBank/DDBJ databases">
        <title>Deep-cultivation of Planctomycetes and their phenomic and genomic characterization uncovers novel biology.</title>
        <authorList>
            <person name="Wiegand S."/>
            <person name="Jogler M."/>
            <person name="Boedeker C."/>
            <person name="Pinto D."/>
            <person name="Vollmers J."/>
            <person name="Rivas-Marin E."/>
            <person name="Kohn T."/>
            <person name="Peeters S.H."/>
            <person name="Heuer A."/>
            <person name="Rast P."/>
            <person name="Oberbeckmann S."/>
            <person name="Bunk B."/>
            <person name="Jeske O."/>
            <person name="Meyerdierks A."/>
            <person name="Storesund J.E."/>
            <person name="Kallscheuer N."/>
            <person name="Luecker S."/>
            <person name="Lage O.M."/>
            <person name="Pohl T."/>
            <person name="Merkel B.J."/>
            <person name="Hornburger P."/>
            <person name="Mueller R.-W."/>
            <person name="Bruemmer F."/>
            <person name="Labrenz M."/>
            <person name="Spormann A.M."/>
            <person name="Op Den Camp H."/>
            <person name="Overmann J."/>
            <person name="Amann R."/>
            <person name="Jetten M.S.M."/>
            <person name="Mascher T."/>
            <person name="Medema M.H."/>
            <person name="Devos D.P."/>
            <person name="Kaster A.-K."/>
            <person name="Ovreas L."/>
            <person name="Rohde M."/>
            <person name="Galperin M.Y."/>
            <person name="Jogler C."/>
        </authorList>
    </citation>
    <scope>NUCLEOTIDE SEQUENCE [LARGE SCALE GENOMIC DNA]</scope>
    <source>
        <strain evidence="4 5">Poly41</strain>
    </source>
</reference>
<name>A0A5C6DBW9_9BACT</name>
<dbReference type="EMBL" id="SJPV01000008">
    <property type="protein sequence ID" value="TWU34260.1"/>
    <property type="molecule type" value="Genomic_DNA"/>
</dbReference>
<evidence type="ECO:0000313" key="4">
    <source>
        <dbReference type="EMBL" id="TWU34260.1"/>
    </source>
</evidence>
<gene>
    <name evidence="4" type="primary">tolB_1</name>
    <name evidence="4" type="ORF">Poly41_44070</name>
</gene>
<keyword evidence="5" id="KW-1185">Reference proteome</keyword>
<evidence type="ECO:0000256" key="1">
    <source>
        <dbReference type="SAM" id="Coils"/>
    </source>
</evidence>
<dbReference type="InterPro" id="IPR040698">
    <property type="entry name" value="HZS_alpha_mid"/>
</dbReference>
<feature type="domain" description="Hydrazine synthase alpha subunit middle" evidence="3">
    <location>
        <begin position="637"/>
        <end position="705"/>
    </location>
</feature>
<accession>A0A5C6DBW9</accession>
<sequence length="896" mass="100932">MQTSSVIGRVLVTSMRTCLVGIVIAFLSGAADASESQLPNQDLTPSPAELQASWEQDYAYLEGLIADGGGEAGLFTPGAQASTQANNVANRHAHIWVNDRRPLDVQLRRTAALLEKLHAIRQATPNASEMGTQLDELQQQYERFRQKASTFARSKGEKDADADKSLYLELRRLNRSIVLSNPLLNFDDILFNRWTSNYGHVQECWGTTVLDEGGLYVLSGLQGGRTRVRNLLQDSRFENGPWQGQRLLDLGRAVRSFDLSHDGTKIVFAWVHRQSRIHRIASVNADGTQLRLLTEGKYEDLDPIWLPNGRIAFVSTRAEITVRCNNNDTTKQCVLYSMKADGSDVVRMSFHETNERYPSVDNDGMLIYMRWDYIDRDFSAAHNLWRCFPDGRDPRSPHGNYAFPHGSWSTSVDGRGDRPFAEYFMRAIPDSSKYIAIASSHHSPPYGIPILINTGIRDDYRVSQVETITPDCLPFASECGDYSKRGLYQGIRYTPIRPHSAYFDPWPLSEDFFLVPWGIISDRKAGSLQEHDNETNMRLYLLDVFGNRELISDCNLNAGGHYLTARPLRATPKPPEHPMGTWQGERAEASDHQRATLAVLNVRQTDFDWPEDVKIAKMRIVQLFPRKWGVGNIEAPSTGWSEGGICRASMGTVPVEEDGSVYCEAPVNKGLLFQLLDENGVAVQTMRSLTYVHPGERLMCVGCHEDKWQAAPRGEAIPMAFQRDPSPLEPDVGGVVPMTFGFVRPVFDKSCVECHRQQDIALTDYAYNDNEPVVPDPGQTNRLSDYIWWFDSSNNNDGIGPYGGYRSTPYRFGFNESRMGKALMNPTHQAALHAGAFSQQDLDRIILWLDLNAMRLARPTKDPQQLHRQEYGGDFVWPDEIDRSNPSGVEYDRPVP</sequence>
<dbReference type="AlphaFoldDB" id="A0A5C6DBW9"/>
<protein>
    <submittedName>
        <fullName evidence="4">Protein TolB</fullName>
    </submittedName>
</protein>
<dbReference type="Pfam" id="PF18582">
    <property type="entry name" value="HZS_alpha"/>
    <property type="match status" value="1"/>
</dbReference>
<dbReference type="Proteomes" id="UP000319143">
    <property type="component" value="Unassembled WGS sequence"/>
</dbReference>
<comment type="caution">
    <text evidence="4">The sequence shown here is derived from an EMBL/GenBank/DDBJ whole genome shotgun (WGS) entry which is preliminary data.</text>
</comment>
<feature type="region of interest" description="Disordered" evidence="2">
    <location>
        <begin position="877"/>
        <end position="896"/>
    </location>
</feature>
<organism evidence="4 5">
    <name type="scientific">Novipirellula artificiosorum</name>
    <dbReference type="NCBI Taxonomy" id="2528016"/>
    <lineage>
        <taxon>Bacteria</taxon>
        <taxon>Pseudomonadati</taxon>
        <taxon>Planctomycetota</taxon>
        <taxon>Planctomycetia</taxon>
        <taxon>Pirellulales</taxon>
        <taxon>Pirellulaceae</taxon>
        <taxon>Novipirellula</taxon>
    </lineage>
</organism>
<dbReference type="Gene3D" id="2.120.10.30">
    <property type="entry name" value="TolB, C-terminal domain"/>
    <property type="match status" value="1"/>
</dbReference>
<proteinExistence type="predicted"/>